<feature type="region of interest" description="Disordered" evidence="1">
    <location>
        <begin position="1"/>
        <end position="30"/>
    </location>
</feature>
<gene>
    <name evidence="2" type="ORF">RHS04_08537</name>
</gene>
<dbReference type="AlphaFoldDB" id="A0A8H7H2V6"/>
<feature type="compositionally biased region" description="Low complexity" evidence="1">
    <location>
        <begin position="87"/>
        <end position="97"/>
    </location>
</feature>
<accession>A0A8H7H2V6</accession>
<feature type="compositionally biased region" description="Polar residues" evidence="1">
    <location>
        <begin position="62"/>
        <end position="86"/>
    </location>
</feature>
<dbReference type="EMBL" id="JACYCC010000223">
    <property type="protein sequence ID" value="KAF8670827.1"/>
    <property type="molecule type" value="Genomic_DNA"/>
</dbReference>
<reference evidence="2" key="1">
    <citation type="submission" date="2020-09" db="EMBL/GenBank/DDBJ databases">
        <title>Comparative genome analyses of four rice-infecting Rhizoctonia solani isolates reveal extensive enrichment of homogalacturonan modification genes.</title>
        <authorList>
            <person name="Lee D.-Y."/>
            <person name="Jeon J."/>
            <person name="Kim K.-T."/>
            <person name="Cheong K."/>
            <person name="Song H."/>
            <person name="Choi G."/>
            <person name="Ko J."/>
            <person name="Opiyo S.O."/>
            <person name="Zuo S."/>
            <person name="Madhav S."/>
            <person name="Lee Y.-H."/>
            <person name="Wang G.-L."/>
        </authorList>
    </citation>
    <scope>NUCLEOTIDE SEQUENCE</scope>
    <source>
        <strain evidence="2">AG1-IA YN-7</strain>
    </source>
</reference>
<feature type="region of interest" description="Disordered" evidence="1">
    <location>
        <begin position="62"/>
        <end position="120"/>
    </location>
</feature>
<evidence type="ECO:0000313" key="3">
    <source>
        <dbReference type="Proteomes" id="UP000650582"/>
    </source>
</evidence>
<name>A0A8H7H2V6_9AGAM</name>
<evidence type="ECO:0000313" key="2">
    <source>
        <dbReference type="EMBL" id="KAF8670827.1"/>
    </source>
</evidence>
<comment type="caution">
    <text evidence="2">The sequence shown here is derived from an EMBL/GenBank/DDBJ whole genome shotgun (WGS) entry which is preliminary data.</text>
</comment>
<evidence type="ECO:0000256" key="1">
    <source>
        <dbReference type="SAM" id="MobiDB-lite"/>
    </source>
</evidence>
<protein>
    <submittedName>
        <fullName evidence="2">Uncharacterized protein</fullName>
    </submittedName>
</protein>
<proteinExistence type="predicted"/>
<sequence>MSALKHKLAAGGYSDSSDLEEPKQVARASYKPKRPCHVPFVPSNLALHNCLHTPGFTFPRSSVSTRGSLPSYSSMSSQATTLTLEPTSSQTTSSFTHSRLELSQQHSTRDSLTLEPEEPVSNQAATAKAQAQPIHAPLGVTFKSNDATCIQPTLNLEQQFDGLLHSIKEIKCINTEEYAQMEAKVDCLLVLITNLASVGMTGTPVELQAPAALNPSNTLQPLYLNPRPTPELIATVRKVVSETRLCVGKKKGNPEDNRVKEHAQISFYCMCAINAAKNAWPYFEDKHGKPNTLPVEFRDPVTGYCQPFPHWKALLIKQIIWVPMYIQRFKATIPNNSSELSKKLQALTNEQIVALLVDCPFKTVQALWHSSDKTGEELKQMCATARHYQWSKQKANICSEYVKAIPLLTGPEYKYLYQPGYVLSEETDDEGNLVTLKPAHQACWESNLIEAIQIAEYKKSQPH</sequence>
<organism evidence="2 3">
    <name type="scientific">Rhizoctonia solani</name>
    <dbReference type="NCBI Taxonomy" id="456999"/>
    <lineage>
        <taxon>Eukaryota</taxon>
        <taxon>Fungi</taxon>
        <taxon>Dikarya</taxon>
        <taxon>Basidiomycota</taxon>
        <taxon>Agaricomycotina</taxon>
        <taxon>Agaricomycetes</taxon>
        <taxon>Cantharellales</taxon>
        <taxon>Ceratobasidiaceae</taxon>
        <taxon>Rhizoctonia</taxon>
    </lineage>
</organism>
<dbReference type="Proteomes" id="UP000650582">
    <property type="component" value="Unassembled WGS sequence"/>
</dbReference>
<feature type="non-terminal residue" evidence="2">
    <location>
        <position position="1"/>
    </location>
</feature>